<dbReference type="Pfam" id="PF00394">
    <property type="entry name" value="Cu-oxidase"/>
    <property type="match status" value="1"/>
</dbReference>
<dbReference type="InterPro" id="IPR045087">
    <property type="entry name" value="Cu-oxidase_fam"/>
</dbReference>
<dbReference type="PANTHER" id="PTHR11709:SF394">
    <property type="entry name" value="FI03373P-RELATED"/>
    <property type="match status" value="1"/>
</dbReference>
<dbReference type="AlphaFoldDB" id="A0A1B1MM46"/>
<dbReference type="GO" id="GO:0016491">
    <property type="term" value="F:oxidoreductase activity"/>
    <property type="evidence" value="ECO:0007669"/>
    <property type="project" value="UniProtKB-KW"/>
</dbReference>
<dbReference type="Gene3D" id="2.60.40.420">
    <property type="entry name" value="Cupredoxins - blue copper proteins"/>
    <property type="match status" value="1"/>
</dbReference>
<dbReference type="EMBL" id="CP016438">
    <property type="protein sequence ID" value="ANS69685.1"/>
    <property type="molecule type" value="Genomic_DNA"/>
</dbReference>
<protein>
    <submittedName>
        <fullName evidence="4">Multicopper oxidase</fullName>
    </submittedName>
</protein>
<dbReference type="PATRIC" id="fig|1915.4.peg.8213"/>
<gene>
    <name evidence="4" type="ORF">SLINC_7461</name>
</gene>
<dbReference type="InterPro" id="IPR001117">
    <property type="entry name" value="Cu-oxidase_2nd"/>
</dbReference>
<keyword evidence="2" id="KW-0560">Oxidoreductase</keyword>
<accession>A0A1B1MM46</accession>
<evidence type="ECO:0000256" key="2">
    <source>
        <dbReference type="ARBA" id="ARBA00023002"/>
    </source>
</evidence>
<evidence type="ECO:0000256" key="3">
    <source>
        <dbReference type="ARBA" id="ARBA00023008"/>
    </source>
</evidence>
<proteinExistence type="predicted"/>
<evidence type="ECO:0000256" key="1">
    <source>
        <dbReference type="ARBA" id="ARBA00022723"/>
    </source>
</evidence>
<dbReference type="STRING" id="1915.SLINC_7461"/>
<evidence type="ECO:0000313" key="5">
    <source>
        <dbReference type="Proteomes" id="UP000092598"/>
    </source>
</evidence>
<dbReference type="SUPFAM" id="SSF49503">
    <property type="entry name" value="Cupredoxins"/>
    <property type="match status" value="1"/>
</dbReference>
<sequence>MLMGAESDLLGGDAGDVKYPEPGKKVRLRIINASGGTAYRVALGGHKLTITHTDGFPVQQQEVDALLVGMGERYDVLVTHGDGVFPRVALAEGKNAGGLQLGHQARRST</sequence>
<organism evidence="4 5">
    <name type="scientific">Streptomyces lincolnensis</name>
    <dbReference type="NCBI Taxonomy" id="1915"/>
    <lineage>
        <taxon>Bacteria</taxon>
        <taxon>Bacillati</taxon>
        <taxon>Actinomycetota</taxon>
        <taxon>Actinomycetes</taxon>
        <taxon>Kitasatosporales</taxon>
        <taxon>Streptomycetaceae</taxon>
        <taxon>Streptomyces</taxon>
    </lineage>
</organism>
<evidence type="ECO:0000313" key="4">
    <source>
        <dbReference type="EMBL" id="ANS69685.1"/>
    </source>
</evidence>
<keyword evidence="5" id="KW-1185">Reference proteome</keyword>
<dbReference type="GO" id="GO:0046872">
    <property type="term" value="F:metal ion binding"/>
    <property type="evidence" value="ECO:0007669"/>
    <property type="project" value="UniProtKB-KW"/>
</dbReference>
<dbReference type="PANTHER" id="PTHR11709">
    <property type="entry name" value="MULTI-COPPER OXIDASE"/>
    <property type="match status" value="1"/>
</dbReference>
<keyword evidence="3" id="KW-0186">Copper</keyword>
<dbReference type="KEGG" id="sls:SLINC_7461"/>
<keyword evidence="1" id="KW-0479">Metal-binding</keyword>
<reference evidence="4 5" key="1">
    <citation type="submission" date="2016-07" db="EMBL/GenBank/DDBJ databases">
        <title>Enhancement of antibiotic productionsby engineered nitrateutilization in actinobacteria.</title>
        <authorList>
            <person name="Meng S.C."/>
        </authorList>
    </citation>
    <scope>NUCLEOTIDE SEQUENCE [LARGE SCALE GENOMIC DNA]</scope>
    <source>
        <strain evidence="4 5">NRRL 2936</strain>
    </source>
</reference>
<dbReference type="InterPro" id="IPR008972">
    <property type="entry name" value="Cupredoxin"/>
</dbReference>
<name>A0A1B1MM46_STRLN</name>
<dbReference type="Proteomes" id="UP000092598">
    <property type="component" value="Chromosome"/>
</dbReference>